<dbReference type="Proteomes" id="UP001589788">
    <property type="component" value="Unassembled WGS sequence"/>
</dbReference>
<reference evidence="1 2" key="1">
    <citation type="submission" date="2024-09" db="EMBL/GenBank/DDBJ databases">
        <authorList>
            <person name="Sun Q."/>
            <person name="Mori K."/>
        </authorList>
    </citation>
    <scope>NUCLEOTIDE SEQUENCE [LARGE SCALE GENOMIC DNA]</scope>
    <source>
        <strain evidence="1 2">JCM 15389</strain>
    </source>
</reference>
<dbReference type="RefSeq" id="WP_377790914.1">
    <property type="nucleotide sequence ID" value="NZ_JBHLYQ010000305.1"/>
</dbReference>
<accession>A0ABV6C8L3</accession>
<evidence type="ECO:0000313" key="2">
    <source>
        <dbReference type="Proteomes" id="UP001589788"/>
    </source>
</evidence>
<keyword evidence="2" id="KW-1185">Reference proteome</keyword>
<dbReference type="PANTHER" id="PTHR33067">
    <property type="entry name" value="RNA-DIRECTED DNA POLYMERASE-RELATED"/>
    <property type="match status" value="1"/>
</dbReference>
<dbReference type="Gene3D" id="2.40.70.10">
    <property type="entry name" value="Acid Proteases"/>
    <property type="match status" value="1"/>
</dbReference>
<dbReference type="PANTHER" id="PTHR33067:SF32">
    <property type="entry name" value="ASPARTIC PEPTIDASE DDI1-TYPE DOMAIN-CONTAINING PROTEIN"/>
    <property type="match status" value="1"/>
</dbReference>
<feature type="non-terminal residue" evidence="1">
    <location>
        <position position="1"/>
    </location>
</feature>
<keyword evidence="1" id="KW-0378">Hydrolase</keyword>
<proteinExistence type="predicted"/>
<name>A0ABV6C8L3_9ACTN</name>
<dbReference type="EC" id="3.4.23.-" evidence="1"/>
<dbReference type="GO" id="GO:0016787">
    <property type="term" value="F:hydrolase activity"/>
    <property type="evidence" value="ECO:0007669"/>
    <property type="project" value="UniProtKB-KW"/>
</dbReference>
<dbReference type="EMBL" id="JBHLYQ010000305">
    <property type="protein sequence ID" value="MFC0083171.1"/>
    <property type="molecule type" value="Genomic_DNA"/>
</dbReference>
<gene>
    <name evidence="1" type="ORF">ACFFRE_13635</name>
</gene>
<comment type="caution">
    <text evidence="1">The sequence shown here is derived from an EMBL/GenBank/DDBJ whole genome shotgun (WGS) entry which is preliminary data.</text>
</comment>
<sequence>ELSESLREIFSHVKLNIPLLDAIQTIPAYSKYLKDLCTFKRKFSHKNQVLLAANVSTTIQGTIPPKLKDPGCPYINVELGDKNIVKALCDLGASVNLIPYAVYCQLGLEDLQPTSVTLQLADRSVRVPKGILKDVLVRVENFVYPADFIVLDNHPSLGPNEQTPIILGRPFLSTINSVIRVRNGNMTITFGNMTLDLNIYNPSSQIGDDEEIHEVNWISSVEGETEEHYGDVEGC</sequence>
<dbReference type="SUPFAM" id="SSF50630">
    <property type="entry name" value="Acid proteases"/>
    <property type="match status" value="1"/>
</dbReference>
<feature type="non-terminal residue" evidence="1">
    <location>
        <position position="235"/>
    </location>
</feature>
<evidence type="ECO:0000313" key="1">
    <source>
        <dbReference type="EMBL" id="MFC0083171.1"/>
    </source>
</evidence>
<dbReference type="Pfam" id="PF13650">
    <property type="entry name" value="Asp_protease_2"/>
    <property type="match status" value="1"/>
</dbReference>
<organism evidence="1 2">
    <name type="scientific">Aciditerrimonas ferrireducens</name>
    <dbReference type="NCBI Taxonomy" id="667306"/>
    <lineage>
        <taxon>Bacteria</taxon>
        <taxon>Bacillati</taxon>
        <taxon>Actinomycetota</taxon>
        <taxon>Acidimicrobiia</taxon>
        <taxon>Acidimicrobiales</taxon>
        <taxon>Acidimicrobiaceae</taxon>
        <taxon>Aciditerrimonas</taxon>
    </lineage>
</organism>
<dbReference type="CDD" id="cd00303">
    <property type="entry name" value="retropepsin_like"/>
    <property type="match status" value="1"/>
</dbReference>
<dbReference type="InterPro" id="IPR021109">
    <property type="entry name" value="Peptidase_aspartic_dom_sf"/>
</dbReference>
<protein>
    <submittedName>
        <fullName evidence="1">Retropepsin-like aspartic protease</fullName>
        <ecNumber evidence="1">3.4.23.-</ecNumber>
    </submittedName>
</protein>